<dbReference type="KEGG" id="ovi:T265_02550"/>
<gene>
    <name evidence="2" type="ORF">T265_02550</name>
</gene>
<dbReference type="CTD" id="20316738"/>
<keyword evidence="3" id="KW-1185">Reference proteome</keyword>
<feature type="region of interest" description="Disordered" evidence="1">
    <location>
        <begin position="89"/>
        <end position="116"/>
    </location>
</feature>
<dbReference type="EMBL" id="KL596650">
    <property type="protein sequence ID" value="KER31092.1"/>
    <property type="molecule type" value="Genomic_DNA"/>
</dbReference>
<evidence type="ECO:0000313" key="3">
    <source>
        <dbReference type="Proteomes" id="UP000054324"/>
    </source>
</evidence>
<organism evidence="2 3">
    <name type="scientific">Opisthorchis viverrini</name>
    <name type="common">Southeast Asian liver fluke</name>
    <dbReference type="NCBI Taxonomy" id="6198"/>
    <lineage>
        <taxon>Eukaryota</taxon>
        <taxon>Metazoa</taxon>
        <taxon>Spiralia</taxon>
        <taxon>Lophotrochozoa</taxon>
        <taxon>Platyhelminthes</taxon>
        <taxon>Trematoda</taxon>
        <taxon>Digenea</taxon>
        <taxon>Opisthorchiida</taxon>
        <taxon>Opisthorchiata</taxon>
        <taxon>Opisthorchiidae</taxon>
        <taxon>Opisthorchis</taxon>
    </lineage>
</organism>
<reference evidence="2 3" key="1">
    <citation type="submission" date="2013-11" db="EMBL/GenBank/DDBJ databases">
        <title>Opisthorchis viverrini - life in the bile duct.</title>
        <authorList>
            <person name="Young N.D."/>
            <person name="Nagarajan N."/>
            <person name="Lin S.J."/>
            <person name="Korhonen P.K."/>
            <person name="Jex A.R."/>
            <person name="Hall R.S."/>
            <person name="Safavi-Hemami H."/>
            <person name="Kaewkong W."/>
            <person name="Bertrand D."/>
            <person name="Gao S."/>
            <person name="Seet Q."/>
            <person name="Wongkham S."/>
            <person name="Teh B.T."/>
            <person name="Wongkham C."/>
            <person name="Intapan P.M."/>
            <person name="Maleewong W."/>
            <person name="Yang X."/>
            <person name="Hu M."/>
            <person name="Wang Z."/>
            <person name="Hofmann A."/>
            <person name="Sternberg P.W."/>
            <person name="Tan P."/>
            <person name="Wang J."/>
            <person name="Gasser R.B."/>
        </authorList>
    </citation>
    <scope>NUCLEOTIDE SEQUENCE [LARGE SCALE GENOMIC DNA]</scope>
</reference>
<evidence type="ECO:0000256" key="1">
    <source>
        <dbReference type="SAM" id="MobiDB-lite"/>
    </source>
</evidence>
<sequence>MKLGDAINLPVHEGSTSYRSPACSTTLYAQDDRVYARYRAIQLHSNVTYCISSPDCQSNTGQRCCVQLNKFRGTPVISHHAGCRVPCSTKYPRNPFDHPKATSDEKSSPFRSNEPPAIYVHANCSAQRKYPSLSVSEEG</sequence>
<accession>A0A074ZYM6</accession>
<dbReference type="RefSeq" id="XP_009165093.1">
    <property type="nucleotide sequence ID" value="XM_009166829.1"/>
</dbReference>
<dbReference type="Proteomes" id="UP000054324">
    <property type="component" value="Unassembled WGS sequence"/>
</dbReference>
<protein>
    <submittedName>
        <fullName evidence="2">Uncharacterized protein</fullName>
    </submittedName>
</protein>
<feature type="compositionally biased region" description="Basic and acidic residues" evidence="1">
    <location>
        <begin position="95"/>
        <end position="108"/>
    </location>
</feature>
<proteinExistence type="predicted"/>
<evidence type="ECO:0000313" key="2">
    <source>
        <dbReference type="EMBL" id="KER31092.1"/>
    </source>
</evidence>
<dbReference type="GeneID" id="20316738"/>
<name>A0A074ZYM6_OPIVI</name>
<dbReference type="AlphaFoldDB" id="A0A074ZYM6"/>